<keyword evidence="2" id="KW-0808">Transferase</keyword>
<evidence type="ECO:0000313" key="5">
    <source>
        <dbReference type="Proteomes" id="UP000467201"/>
    </source>
</evidence>
<reference evidence="3 4" key="1">
    <citation type="submission" date="2016-01" db="EMBL/GenBank/DDBJ databases">
        <title>The new phylogeny of the genus Mycobacterium.</title>
        <authorList>
            <person name="Tarcisio F."/>
            <person name="Conor M."/>
            <person name="Antonella G."/>
            <person name="Elisabetta G."/>
            <person name="Giulia F.S."/>
            <person name="Sara T."/>
            <person name="Anna F."/>
            <person name="Clotilde B."/>
            <person name="Roberto B."/>
            <person name="Veronica D.S."/>
            <person name="Fabio R."/>
            <person name="Monica P."/>
            <person name="Olivier J."/>
            <person name="Enrico T."/>
            <person name="Nicola S."/>
        </authorList>
    </citation>
    <scope>NUCLEOTIDE SEQUENCE [LARGE SCALE GENOMIC DNA]</scope>
    <source>
        <strain evidence="3 4">DSM 44339</strain>
    </source>
</reference>
<dbReference type="EMBL" id="AP022605">
    <property type="protein sequence ID" value="BBZ07808.1"/>
    <property type="molecule type" value="Genomic_DNA"/>
</dbReference>
<evidence type="ECO:0000313" key="2">
    <source>
        <dbReference type="EMBL" id="BBZ07808.1"/>
    </source>
</evidence>
<accession>A0A1X1TLY4</accession>
<dbReference type="InterPro" id="IPR007345">
    <property type="entry name" value="Polysacch_pyruvyl_Trfase"/>
</dbReference>
<reference evidence="2 5" key="2">
    <citation type="journal article" date="2019" name="Emerg. Microbes Infect.">
        <title>Comprehensive subspecies identification of 175 nontuberculous mycobacteria species based on 7547 genomic profiles.</title>
        <authorList>
            <person name="Matsumoto Y."/>
            <person name="Kinjo T."/>
            <person name="Motooka D."/>
            <person name="Nabeya D."/>
            <person name="Jung N."/>
            <person name="Uechi K."/>
            <person name="Horii T."/>
            <person name="Iida T."/>
            <person name="Fujita J."/>
            <person name="Nakamura S."/>
        </authorList>
    </citation>
    <scope>NUCLEOTIDE SEQUENCE [LARGE SCALE GENOMIC DNA]</scope>
    <source>
        <strain evidence="2 5">JCM 12405</strain>
    </source>
</reference>
<evidence type="ECO:0000259" key="1">
    <source>
        <dbReference type="Pfam" id="PF04230"/>
    </source>
</evidence>
<dbReference type="KEGG" id="mdr:MDOR_19770"/>
<proteinExistence type="predicted"/>
<feature type="domain" description="Polysaccharide pyruvyl transferase" evidence="1">
    <location>
        <begin position="179"/>
        <end position="212"/>
    </location>
</feature>
<keyword evidence="4" id="KW-1185">Reference proteome</keyword>
<evidence type="ECO:0000313" key="3">
    <source>
        <dbReference type="EMBL" id="ORV45459.1"/>
    </source>
</evidence>
<protein>
    <submittedName>
        <fullName evidence="2">Polysaccharide pyruvyl transferase</fullName>
    </submittedName>
</protein>
<dbReference type="AlphaFoldDB" id="A0A1X1TLY4"/>
<dbReference type="RefSeq" id="WP_085187300.1">
    <property type="nucleotide sequence ID" value="NZ_AP022605.1"/>
</dbReference>
<dbReference type="STRING" id="126673.AWC01_01520"/>
<dbReference type="Proteomes" id="UP000467201">
    <property type="component" value="Chromosome"/>
</dbReference>
<organism evidence="3 4">
    <name type="scientific">Mycolicibacterium doricum</name>
    <dbReference type="NCBI Taxonomy" id="126673"/>
    <lineage>
        <taxon>Bacteria</taxon>
        <taxon>Bacillati</taxon>
        <taxon>Actinomycetota</taxon>
        <taxon>Actinomycetes</taxon>
        <taxon>Mycobacteriales</taxon>
        <taxon>Mycobacteriaceae</taxon>
        <taxon>Mycolicibacterium</taxon>
    </lineage>
</organism>
<name>A0A1X1TLY4_9MYCO</name>
<dbReference type="EMBL" id="LQOS01000007">
    <property type="protein sequence ID" value="ORV45459.1"/>
    <property type="molecule type" value="Genomic_DNA"/>
</dbReference>
<reference evidence="2" key="3">
    <citation type="submission" date="2020-02" db="EMBL/GenBank/DDBJ databases">
        <authorList>
            <person name="Matsumoto Y."/>
            <person name="Motooka D."/>
            <person name="Nakamura S."/>
        </authorList>
    </citation>
    <scope>NUCLEOTIDE SEQUENCE</scope>
    <source>
        <strain evidence="2">JCM 12405</strain>
    </source>
</reference>
<evidence type="ECO:0000313" key="4">
    <source>
        <dbReference type="Proteomes" id="UP000193564"/>
    </source>
</evidence>
<dbReference type="Proteomes" id="UP000193564">
    <property type="component" value="Unassembled WGS sequence"/>
</dbReference>
<dbReference type="Pfam" id="PF04230">
    <property type="entry name" value="PS_pyruv_trans"/>
    <property type="match status" value="1"/>
</dbReference>
<gene>
    <name evidence="3" type="ORF">AWC01_01520</name>
    <name evidence="2" type="ORF">MDOR_19770</name>
</gene>
<dbReference type="GO" id="GO:0016740">
    <property type="term" value="F:transferase activity"/>
    <property type="evidence" value="ECO:0007669"/>
    <property type="project" value="UniProtKB-KW"/>
</dbReference>
<sequence length="286" mass="30689">MAGWFSFFHGEATAGDLLAGDTVRTWLTQAGIPHDTVLSPVLGGPSLEDVDPSLYSHLVFVCGPAAGWQVEDLLIRFRHCTKLAVGVSVVATTPPGFDVLLARDGPTGDRPDLSLAARVPTLPPRVAIVRAHRQNEYPDARHDDVHRLIDEVIPALDVAVLEVDTRVDPRNLVGRRSVDVEAALAGVDAVVTTRMHGLVLALRHGVPAVAIDAVPGGAKVSRQAAVLGWPAVQTVDHVTTDWLATQVAWSLKPEAARAARDCALHGRRVLAEVHCQFLNEFTGVDR</sequence>